<gene>
    <name evidence="2" type="ORF">RHAB15C_0000871</name>
</gene>
<organism evidence="2 3">
    <name type="scientific">Candidatus Rhabdochlamydia porcellionis</name>
    <dbReference type="NCBI Taxonomy" id="225148"/>
    <lineage>
        <taxon>Bacteria</taxon>
        <taxon>Pseudomonadati</taxon>
        <taxon>Chlamydiota</taxon>
        <taxon>Chlamydiia</taxon>
        <taxon>Parachlamydiales</taxon>
        <taxon>Candidatus Rhabdochlamydiaceae</taxon>
        <taxon>Candidatus Rhabdochlamydia</taxon>
    </lineage>
</organism>
<keyword evidence="1" id="KW-0479">Metal-binding</keyword>
<dbReference type="RefSeq" id="WP_194845320.1">
    <property type="nucleotide sequence ID" value="NZ_CP075585.1"/>
</dbReference>
<dbReference type="EMBL" id="CP075585">
    <property type="protein sequence ID" value="QZA58988.1"/>
    <property type="molecule type" value="Genomic_DNA"/>
</dbReference>
<reference evidence="2 3" key="1">
    <citation type="submission" date="2020-01" db="EMBL/GenBank/DDBJ databases">
        <authorList>
            <person name="Sixt B."/>
            <person name="Schulz F."/>
            <person name="Kostanjsek R."/>
            <person name="Koestlbacher S."/>
            <person name="Collingro A."/>
            <person name="Toenshoff E."/>
            <person name="Horn M."/>
        </authorList>
    </citation>
    <scope>NUCLEOTIDE SEQUENCE [LARGE SCALE GENOMIC DNA]</scope>
    <source>
        <strain evidence="2 3">15C</strain>
    </source>
</reference>
<evidence type="ECO:0000313" key="3">
    <source>
        <dbReference type="Proteomes" id="UP000822862"/>
    </source>
</evidence>
<dbReference type="Pfam" id="PF02074">
    <property type="entry name" value="Peptidase_M32"/>
    <property type="match status" value="1"/>
</dbReference>
<dbReference type="PANTHER" id="PTHR34217:SF1">
    <property type="entry name" value="CARBOXYPEPTIDASE 1"/>
    <property type="match status" value="1"/>
</dbReference>
<dbReference type="CDD" id="cd06460">
    <property type="entry name" value="M32_Taq"/>
    <property type="match status" value="1"/>
</dbReference>
<dbReference type="InterPro" id="IPR001333">
    <property type="entry name" value="Peptidase_M32_Taq"/>
</dbReference>
<dbReference type="Proteomes" id="UP000822862">
    <property type="component" value="Chromosome"/>
</dbReference>
<comment type="catalytic activity">
    <reaction evidence="1">
        <text>Release of a C-terminal amino acid with broad specificity, except for -Pro.</text>
        <dbReference type="EC" id="3.4.17.19"/>
    </reaction>
</comment>
<dbReference type="Gene3D" id="1.10.1370.30">
    <property type="match status" value="1"/>
</dbReference>
<proteinExistence type="inferred from homology"/>
<name>A0ABX8Z242_9BACT</name>
<protein>
    <recommendedName>
        <fullName evidence="1">Metal-dependent carboxypeptidase</fullName>
        <ecNumber evidence="1">3.4.17.19</ecNumber>
    </recommendedName>
</protein>
<evidence type="ECO:0000313" key="2">
    <source>
        <dbReference type="EMBL" id="QZA58988.1"/>
    </source>
</evidence>
<evidence type="ECO:0000256" key="1">
    <source>
        <dbReference type="PIRNR" id="PIRNR006615"/>
    </source>
</evidence>
<keyword evidence="1 2" id="KW-0121">Carboxypeptidase</keyword>
<accession>A0ABX8Z242</accession>
<reference evidence="2 3" key="2">
    <citation type="submission" date="2021-05" db="EMBL/GenBank/DDBJ databases">
        <title>Ecology and evolution of chlamydial symbionts of arthropods.</title>
        <authorList>
            <person name="Halter T."/>
            <person name="Sixt B.S."/>
            <person name="Toenshoff E.R."/>
            <person name="Koestlbacher S."/>
            <person name="Schulz F."/>
            <person name="Kostanjsek R."/>
            <person name="Collingro A."/>
            <person name="Hendrickx F."/>
            <person name="Horn M."/>
        </authorList>
    </citation>
    <scope>NUCLEOTIDE SEQUENCE [LARGE SCALE GENOMIC DNA]</scope>
    <source>
        <strain evidence="2 3">15C</strain>
    </source>
</reference>
<dbReference type="PROSITE" id="PS52034">
    <property type="entry name" value="PEPTIDASE_M32"/>
    <property type="match status" value="1"/>
</dbReference>
<comment type="similarity">
    <text evidence="1">Belongs to the peptidase M32 family.</text>
</comment>
<comment type="function">
    <text evidence="1">Broad specificity carboxypetidase that releases amino acids sequentially from the C-terminus, including neutral, aromatic, polar and basic residues.</text>
</comment>
<dbReference type="PRINTS" id="PR00998">
    <property type="entry name" value="CRBOXYPTASET"/>
</dbReference>
<dbReference type="PIRSF" id="PIRSF006615">
    <property type="entry name" value="Zn_crbxpep_Taq"/>
    <property type="match status" value="1"/>
</dbReference>
<keyword evidence="1" id="KW-0482">Metalloprotease</keyword>
<keyword evidence="1" id="KW-0645">Protease</keyword>
<dbReference type="EC" id="3.4.17.19" evidence="1"/>
<dbReference type="SUPFAM" id="SSF55486">
    <property type="entry name" value="Metalloproteases ('zincins'), catalytic domain"/>
    <property type="match status" value="1"/>
</dbReference>
<keyword evidence="3" id="KW-1185">Reference proteome</keyword>
<dbReference type="GO" id="GO:0004180">
    <property type="term" value="F:carboxypeptidase activity"/>
    <property type="evidence" value="ECO:0007669"/>
    <property type="project" value="UniProtKB-KW"/>
</dbReference>
<sequence length="505" mass="58419">MHPYQRLIKLSKQITHLSSITYLLEWDQEIYMPLDGIEYRPEQVALLSGLVHQKKTSKAFAKGLDSLIDLDTKEIKDPHLTPLQIIALQKWRRDYLLAAKIPSSFVKKFANVTSKAVHVWQTAKGHNNFKLFLPHLQKVISLCRLKADIIGYQEHPYDALLDTYEPDAKTSDLTHIFSQLKLPLKQLLKEISIKPLVENDFLYQLCPKHIQLEFAHLILGKMGFSLSSSRLDCSLHPFCTGLQPKDTRMTVAVNPENILGTISATLHEGGHGLYHMGLAAEHYGTPLAESLSLGIDESQSRFWETLIGQNRHFWQYFFPILQQKLPKQFGLITLDQFYRAINSVKPHFIRIETDEISYNLHILLRFEIEKQLIEGSLSVKDIPEAWNERMRDYLGLDPKLDSQGCLQDIHWSLGMIGYFPTYALGNLYAAQFFSQFKKDQPDWETQVEQGNLSPIRTWLQTHIHQFGRQYTQEELCQKITDSALSEKPFIDYLQKKYSTLYQLDS</sequence>
<keyword evidence="1 2" id="KW-0378">Hydrolase</keyword>
<dbReference type="PANTHER" id="PTHR34217">
    <property type="entry name" value="METAL-DEPENDENT CARBOXYPEPTIDASE"/>
    <property type="match status" value="1"/>
</dbReference>